<protein>
    <submittedName>
        <fullName evidence="2">C2 domain-containing protein</fullName>
    </submittedName>
</protein>
<dbReference type="AlphaFoldDB" id="A0A5K3F0S1"/>
<feature type="region of interest" description="Disordered" evidence="1">
    <location>
        <begin position="280"/>
        <end position="316"/>
    </location>
</feature>
<feature type="compositionally biased region" description="Polar residues" evidence="1">
    <location>
        <begin position="80"/>
        <end position="98"/>
    </location>
</feature>
<evidence type="ECO:0000313" key="2">
    <source>
        <dbReference type="WBParaSite" id="MCU_004064-RB"/>
    </source>
</evidence>
<feature type="region of interest" description="Disordered" evidence="1">
    <location>
        <begin position="76"/>
        <end position="98"/>
    </location>
</feature>
<accession>A0A5K3F0S1</accession>
<dbReference type="PANTHER" id="PTHR46129">
    <property type="entry name" value="SYNAPTOTAGMIN 14, ISOFORM D"/>
    <property type="match status" value="1"/>
</dbReference>
<dbReference type="InterPro" id="IPR043541">
    <property type="entry name" value="SYT14/14L/16"/>
</dbReference>
<dbReference type="InterPro" id="IPR035892">
    <property type="entry name" value="C2_domain_sf"/>
</dbReference>
<proteinExistence type="predicted"/>
<name>A0A5K3F0S1_MESCO</name>
<evidence type="ECO:0000256" key="1">
    <source>
        <dbReference type="SAM" id="MobiDB-lite"/>
    </source>
</evidence>
<dbReference type="PANTHER" id="PTHR46129:SF2">
    <property type="entry name" value="SYNAPTOTAGMIN 14, ISOFORM D"/>
    <property type="match status" value="1"/>
</dbReference>
<dbReference type="Gene3D" id="2.60.40.150">
    <property type="entry name" value="C2 domain"/>
    <property type="match status" value="1"/>
</dbReference>
<feature type="compositionally biased region" description="Low complexity" evidence="1">
    <location>
        <begin position="282"/>
        <end position="305"/>
    </location>
</feature>
<dbReference type="WBParaSite" id="MCU_004064-RB">
    <property type="protein sequence ID" value="MCU_004064-RB"/>
    <property type="gene ID" value="MCU_004064"/>
</dbReference>
<dbReference type="GO" id="GO:0005543">
    <property type="term" value="F:phospholipid binding"/>
    <property type="evidence" value="ECO:0007669"/>
    <property type="project" value="TreeGrafter"/>
</dbReference>
<sequence>DEKTYVRIRIFLENNLIKAAFLTTNKFFAESRPSSQHLGQKSNLVSAEDMYNSWAGKGNPPPSGSRESLTLANLADRKSGAQTPKSQHSPPGSVGPTSIQEFAEESYPKGYNWQPQSNQTPQDAVILPANTTIHTHIKVDYKVSDLIIKVNKVVNAPGEDRAGSQSYQVHIAVLGLKKKKRWHSRIIPAPDPVFDETAVFKGMTPDELAKAALRLRLYGCKKLRRHFIFAESIVAFAALNLRSGEADFPFALASKVGSESVVDSDSDTGDNLSRLHASRMGSRLSLHSRASKRSSISRMSNSQSRGPPSVATTDLPELETARQVAEGREANWPELLCGLAYNVTTKRLNIHVLRASRLKIPETSLRTPS</sequence>
<organism evidence="2">
    <name type="scientific">Mesocestoides corti</name>
    <name type="common">Flatworm</name>
    <dbReference type="NCBI Taxonomy" id="53468"/>
    <lineage>
        <taxon>Eukaryota</taxon>
        <taxon>Metazoa</taxon>
        <taxon>Spiralia</taxon>
        <taxon>Lophotrochozoa</taxon>
        <taxon>Platyhelminthes</taxon>
        <taxon>Cestoda</taxon>
        <taxon>Eucestoda</taxon>
        <taxon>Cyclophyllidea</taxon>
        <taxon>Mesocestoididae</taxon>
        <taxon>Mesocestoides</taxon>
    </lineage>
</organism>
<reference evidence="2" key="1">
    <citation type="submission" date="2019-11" db="UniProtKB">
        <authorList>
            <consortium name="WormBaseParasite"/>
        </authorList>
    </citation>
    <scope>IDENTIFICATION</scope>
</reference>
<dbReference type="SUPFAM" id="SSF49562">
    <property type="entry name" value="C2 domain (Calcium/lipid-binding domain, CaLB)"/>
    <property type="match status" value="1"/>
</dbReference>